<dbReference type="InterPro" id="IPR004107">
    <property type="entry name" value="Integrase_SAM-like_N"/>
</dbReference>
<evidence type="ECO:0000256" key="3">
    <source>
        <dbReference type="ARBA" id="ARBA00023125"/>
    </source>
</evidence>
<evidence type="ECO:0000256" key="5">
    <source>
        <dbReference type="SAM" id="MobiDB-lite"/>
    </source>
</evidence>
<dbReference type="InParanoid" id="C7Q3X3"/>
<dbReference type="InterPro" id="IPR050090">
    <property type="entry name" value="Tyrosine_recombinase_XerCD"/>
</dbReference>
<dbReference type="RefSeq" id="WP_015797455.1">
    <property type="nucleotide sequence ID" value="NC_013131.1"/>
</dbReference>
<dbReference type="InterPro" id="IPR002104">
    <property type="entry name" value="Integrase_catalytic"/>
</dbReference>
<dbReference type="OrthoDB" id="1822491at2"/>
<keyword evidence="8" id="KW-1185">Reference proteome</keyword>
<evidence type="ECO:0000256" key="1">
    <source>
        <dbReference type="ARBA" id="ARBA00008857"/>
    </source>
</evidence>
<sequence>MGWVRKRISKNGTERFVANYRDIRGNTRSAGTYSTEKQAEDAAKKAENDIAAGRIGDPKRGRQKFRAYVLNTWLPNHEIECSTRQTYTYLINKHILPEFGGMRMVDVLPEHVREWMTKMAGAGVSAQSRRNAKVAMDAILTTAFNDQVTFLHAGQGVKRPTVAKKTKRIITAEQYDKLHAAIGESEHDGERMQLLTETDIETGMRWGELTEFRVKDLDPDADLITIARAVVKLDPKFHPQGKRFLVKDYPKDGEWRELKISRRLTTSLVDFAARRGLGSEDLFFEYVPPTEPKKRRRPDELPDPITLGWTEPHPKSGRQYRHGTISAYSGMKCRCQFCRDAMSAYRAERRAIGKDAPRNAPRHRDTDGHIDGDWFRKQIFYPAVEAAGISFKVTPKSLRDAHASWLLAGGADLQVAKERLGHGSITTTEQYLGTLPGAGEAALAALDAFRGRGAVADQAEPMPTAAEAVTPDMASVLKMMEELKLSVDRLAA</sequence>
<keyword evidence="3" id="KW-0238">DNA-binding</keyword>
<feature type="region of interest" description="Disordered" evidence="5">
    <location>
        <begin position="291"/>
        <end position="320"/>
    </location>
</feature>
<dbReference type="GO" id="GO:0015074">
    <property type="term" value="P:DNA integration"/>
    <property type="evidence" value="ECO:0007669"/>
    <property type="project" value="UniProtKB-KW"/>
</dbReference>
<comment type="similarity">
    <text evidence="1">Belongs to the 'phage' integrase family.</text>
</comment>
<dbReference type="KEGG" id="cai:Caci_8918"/>
<dbReference type="Gene3D" id="1.10.443.10">
    <property type="entry name" value="Intergrase catalytic core"/>
    <property type="match status" value="1"/>
</dbReference>
<dbReference type="HOGENOM" id="CLU_027562_17_5_11"/>
<dbReference type="Proteomes" id="UP000000851">
    <property type="component" value="Chromosome"/>
</dbReference>
<dbReference type="AlphaFoldDB" id="C7Q3X3"/>
<dbReference type="GO" id="GO:0003677">
    <property type="term" value="F:DNA binding"/>
    <property type="evidence" value="ECO:0007669"/>
    <property type="project" value="UniProtKB-KW"/>
</dbReference>
<dbReference type="PROSITE" id="PS51898">
    <property type="entry name" value="TYR_RECOMBINASE"/>
    <property type="match status" value="1"/>
</dbReference>
<dbReference type="InterPro" id="IPR010998">
    <property type="entry name" value="Integrase_recombinase_N"/>
</dbReference>
<dbReference type="SUPFAM" id="SSF56349">
    <property type="entry name" value="DNA breaking-rejoining enzymes"/>
    <property type="match status" value="2"/>
</dbReference>
<keyword evidence="2" id="KW-0229">DNA integration</keyword>
<dbReference type="STRING" id="479433.Caci_8918"/>
<dbReference type="PANTHER" id="PTHR30349:SF64">
    <property type="entry name" value="PROPHAGE INTEGRASE INTD-RELATED"/>
    <property type="match status" value="1"/>
</dbReference>
<dbReference type="eggNOG" id="COG0582">
    <property type="taxonomic scope" value="Bacteria"/>
</dbReference>
<evidence type="ECO:0000256" key="2">
    <source>
        <dbReference type="ARBA" id="ARBA00022908"/>
    </source>
</evidence>
<evidence type="ECO:0000256" key="4">
    <source>
        <dbReference type="ARBA" id="ARBA00023172"/>
    </source>
</evidence>
<dbReference type="InterPro" id="IPR013762">
    <property type="entry name" value="Integrase-like_cat_sf"/>
</dbReference>
<proteinExistence type="inferred from homology"/>
<dbReference type="Gene3D" id="1.10.150.130">
    <property type="match status" value="1"/>
</dbReference>
<evidence type="ECO:0000313" key="8">
    <source>
        <dbReference type="Proteomes" id="UP000000851"/>
    </source>
</evidence>
<dbReference type="PANTHER" id="PTHR30349">
    <property type="entry name" value="PHAGE INTEGRASE-RELATED"/>
    <property type="match status" value="1"/>
</dbReference>
<feature type="region of interest" description="Disordered" evidence="5">
    <location>
        <begin position="27"/>
        <end position="46"/>
    </location>
</feature>
<name>C7Q3X3_CATAD</name>
<keyword evidence="4" id="KW-0233">DNA recombination</keyword>
<dbReference type="EMBL" id="CP001700">
    <property type="protein sequence ID" value="ACU77731.1"/>
    <property type="molecule type" value="Genomic_DNA"/>
</dbReference>
<organism evidence="7 8">
    <name type="scientific">Catenulispora acidiphila (strain DSM 44928 / JCM 14897 / NBRC 102108 / NRRL B-24433 / ID139908)</name>
    <dbReference type="NCBI Taxonomy" id="479433"/>
    <lineage>
        <taxon>Bacteria</taxon>
        <taxon>Bacillati</taxon>
        <taxon>Actinomycetota</taxon>
        <taxon>Actinomycetes</taxon>
        <taxon>Catenulisporales</taxon>
        <taxon>Catenulisporaceae</taxon>
        <taxon>Catenulispora</taxon>
    </lineage>
</organism>
<dbReference type="Pfam" id="PF14659">
    <property type="entry name" value="Phage_int_SAM_3"/>
    <property type="match status" value="1"/>
</dbReference>
<evidence type="ECO:0000313" key="7">
    <source>
        <dbReference type="EMBL" id="ACU77731.1"/>
    </source>
</evidence>
<reference evidence="7 8" key="1">
    <citation type="journal article" date="2009" name="Stand. Genomic Sci.">
        <title>Complete genome sequence of Catenulispora acidiphila type strain (ID 139908).</title>
        <authorList>
            <person name="Copeland A."/>
            <person name="Lapidus A."/>
            <person name="Glavina Del Rio T."/>
            <person name="Nolan M."/>
            <person name="Lucas S."/>
            <person name="Chen F."/>
            <person name="Tice H."/>
            <person name="Cheng J.F."/>
            <person name="Bruce D."/>
            <person name="Goodwin L."/>
            <person name="Pitluck S."/>
            <person name="Mikhailova N."/>
            <person name="Pati A."/>
            <person name="Ivanova N."/>
            <person name="Mavromatis K."/>
            <person name="Chen A."/>
            <person name="Palaniappan K."/>
            <person name="Chain P."/>
            <person name="Land M."/>
            <person name="Hauser L."/>
            <person name="Chang Y.J."/>
            <person name="Jeffries C.D."/>
            <person name="Chertkov O."/>
            <person name="Brettin T."/>
            <person name="Detter J.C."/>
            <person name="Han C."/>
            <person name="Ali Z."/>
            <person name="Tindall B.J."/>
            <person name="Goker M."/>
            <person name="Bristow J."/>
            <person name="Eisen J.A."/>
            <person name="Markowitz V."/>
            <person name="Hugenholtz P."/>
            <person name="Kyrpides N.C."/>
            <person name="Klenk H.P."/>
        </authorList>
    </citation>
    <scope>NUCLEOTIDE SEQUENCE [LARGE SCALE GENOMIC DNA]</scope>
    <source>
        <strain evidence="8">DSM 44928 / JCM 14897 / NBRC 102108 / NRRL B-24433 / ID139908</strain>
    </source>
</reference>
<dbReference type="Pfam" id="PF00589">
    <property type="entry name" value="Phage_integrase"/>
    <property type="match status" value="1"/>
</dbReference>
<gene>
    <name evidence="7" type="ordered locus">Caci_8918</name>
</gene>
<accession>C7Q3X3</accession>
<dbReference type="GO" id="GO:0006310">
    <property type="term" value="P:DNA recombination"/>
    <property type="evidence" value="ECO:0007669"/>
    <property type="project" value="UniProtKB-KW"/>
</dbReference>
<feature type="compositionally biased region" description="Basic and acidic residues" evidence="5">
    <location>
        <begin position="37"/>
        <end position="46"/>
    </location>
</feature>
<evidence type="ECO:0000259" key="6">
    <source>
        <dbReference type="PROSITE" id="PS51898"/>
    </source>
</evidence>
<feature type="domain" description="Tyr recombinase" evidence="6">
    <location>
        <begin position="165"/>
        <end position="447"/>
    </location>
</feature>
<dbReference type="InterPro" id="IPR011010">
    <property type="entry name" value="DNA_brk_join_enz"/>
</dbReference>
<protein>
    <submittedName>
        <fullName evidence="7">Integrase family protein</fullName>
    </submittedName>
</protein>